<protein>
    <recommendedName>
        <fullName evidence="3">Phage protein</fullName>
    </recommendedName>
</protein>
<proteinExistence type="predicted"/>
<dbReference type="RefSeq" id="WP_244711112.1">
    <property type="nucleotide sequence ID" value="NZ_CP095073.1"/>
</dbReference>
<evidence type="ECO:0000313" key="2">
    <source>
        <dbReference type="Proteomes" id="UP000831787"/>
    </source>
</evidence>
<dbReference type="Proteomes" id="UP000831787">
    <property type="component" value="Chromosome"/>
</dbReference>
<keyword evidence="2" id="KW-1185">Reference proteome</keyword>
<accession>A0ABY4ELH9</accession>
<name>A0ABY4ELH9_9BACI</name>
<gene>
    <name evidence="1" type="ORF">MUN89_02475</name>
</gene>
<sequence length="363" mass="43356">MEYKNKLLNKIQEEYKSLLIRYQSTILKENTDSNSILRVIDEVRIFWYKKLNIIDFVIDKEFKTTENLLLTGAVYLDTKESEHYHFKLFGDYHVVDDPILKMESFFRVSADKDQRTTDVFKRAYRDTLDVVNNYRESIYILPVNALLSKYDKDINDILKEFFWRFMSTALNTKIESDKDFHEKFKSISKVEENIDGFILDNLVYIDSTDSRLSLKERCERYQKEYSHFNNLSLTEIFIIATYSYIAQTIDILLTSSSLGFTPYIRHDVTFRYFLLLKDTFVEDENIKKLIEKTIIYYIMYNTIPLSVLTTISYDELYSRLNNTKLLDKVLERLRDLDIEILYGEVETIKKVIREEVDNIIESH</sequence>
<evidence type="ECO:0000313" key="1">
    <source>
        <dbReference type="EMBL" id="UOQ44840.1"/>
    </source>
</evidence>
<organism evidence="1 2">
    <name type="scientific">Halobacillus salinarum</name>
    <dbReference type="NCBI Taxonomy" id="2932257"/>
    <lineage>
        <taxon>Bacteria</taxon>
        <taxon>Bacillati</taxon>
        <taxon>Bacillota</taxon>
        <taxon>Bacilli</taxon>
        <taxon>Bacillales</taxon>
        <taxon>Bacillaceae</taxon>
        <taxon>Halobacillus</taxon>
    </lineage>
</organism>
<evidence type="ECO:0008006" key="3">
    <source>
        <dbReference type="Google" id="ProtNLM"/>
    </source>
</evidence>
<dbReference type="EMBL" id="CP095073">
    <property type="protein sequence ID" value="UOQ44840.1"/>
    <property type="molecule type" value="Genomic_DNA"/>
</dbReference>
<reference evidence="1 2" key="1">
    <citation type="submission" date="2022-04" db="EMBL/GenBank/DDBJ databases">
        <title>Halobacillus sp. isolated from saltern.</title>
        <authorList>
            <person name="Won M."/>
            <person name="Lee C.-M."/>
            <person name="Woen H.-Y."/>
            <person name="Kwon S.-W."/>
        </authorList>
    </citation>
    <scope>NUCLEOTIDE SEQUENCE [LARGE SCALE GENOMIC DNA]</scope>
    <source>
        <strain evidence="1 2">SSBR10-3</strain>
    </source>
</reference>